<reference evidence="2" key="1">
    <citation type="submission" date="2018-06" db="EMBL/GenBank/DDBJ databases">
        <authorList>
            <person name="Zhirakovskaya E."/>
        </authorList>
    </citation>
    <scope>NUCLEOTIDE SEQUENCE</scope>
</reference>
<evidence type="ECO:0000313" key="2">
    <source>
        <dbReference type="EMBL" id="VAV84340.1"/>
    </source>
</evidence>
<feature type="transmembrane region" description="Helical" evidence="1">
    <location>
        <begin position="95"/>
        <end position="111"/>
    </location>
</feature>
<name>A0A3B0QSE8_9ZZZZ</name>
<evidence type="ECO:0008006" key="3">
    <source>
        <dbReference type="Google" id="ProtNLM"/>
    </source>
</evidence>
<keyword evidence="1" id="KW-0472">Membrane</keyword>
<evidence type="ECO:0000256" key="1">
    <source>
        <dbReference type="SAM" id="Phobius"/>
    </source>
</evidence>
<feature type="transmembrane region" description="Helical" evidence="1">
    <location>
        <begin position="50"/>
        <end position="66"/>
    </location>
</feature>
<dbReference type="AlphaFoldDB" id="A0A3B0QSE8"/>
<sequence length="120" mass="13298">MNKKTKTMIGNGINYLLSAVLIISGTLKLIGFEPYMDVIKGLNPNYYENIYLIGFVALISGILFAIPRTFIYGFIAALAFLGGTISAHMQAADNFIPQIVFVILTGLTAYLKRPEWFAQQ</sequence>
<proteinExistence type="predicted"/>
<protein>
    <recommendedName>
        <fullName evidence="3">Arginine/ornithine antiporter ArcD</fullName>
    </recommendedName>
</protein>
<gene>
    <name evidence="2" type="ORF">MNBD_BACTEROID02-804</name>
</gene>
<keyword evidence="1" id="KW-1133">Transmembrane helix</keyword>
<keyword evidence="1" id="KW-0812">Transmembrane</keyword>
<dbReference type="EMBL" id="UOEB01000148">
    <property type="protein sequence ID" value="VAV84340.1"/>
    <property type="molecule type" value="Genomic_DNA"/>
</dbReference>
<feature type="transmembrane region" description="Helical" evidence="1">
    <location>
        <begin position="12"/>
        <end position="30"/>
    </location>
</feature>
<organism evidence="2">
    <name type="scientific">hydrothermal vent metagenome</name>
    <dbReference type="NCBI Taxonomy" id="652676"/>
    <lineage>
        <taxon>unclassified sequences</taxon>
        <taxon>metagenomes</taxon>
        <taxon>ecological metagenomes</taxon>
    </lineage>
</organism>
<feature type="transmembrane region" description="Helical" evidence="1">
    <location>
        <begin position="71"/>
        <end position="89"/>
    </location>
</feature>
<accession>A0A3B0QSE8</accession>